<feature type="domain" description="PIN" evidence="1">
    <location>
        <begin position="4"/>
        <end position="108"/>
    </location>
</feature>
<dbReference type="SUPFAM" id="SSF88723">
    <property type="entry name" value="PIN domain-like"/>
    <property type="match status" value="1"/>
</dbReference>
<dbReference type="RefSeq" id="WP_011393694.1">
    <property type="nucleotide sequence ID" value="NZ_BSDM01000009.1"/>
</dbReference>
<dbReference type="GeneID" id="45618245"/>
<evidence type="ECO:0000259" key="1">
    <source>
        <dbReference type="Pfam" id="PF01850"/>
    </source>
</evidence>
<gene>
    <name evidence="2" type="ORF">Maut_02776</name>
    <name evidence="3" type="ORF">MTAT_00100</name>
</gene>
<dbReference type="Gene3D" id="3.40.50.1010">
    <property type="entry name" value="5'-nuclease"/>
    <property type="match status" value="1"/>
</dbReference>
<evidence type="ECO:0000313" key="5">
    <source>
        <dbReference type="Proteomes" id="UP000322283"/>
    </source>
</evidence>
<dbReference type="EMBL" id="CP017019">
    <property type="protein sequence ID" value="AOQ25192.1"/>
    <property type="molecule type" value="Genomic_DNA"/>
</dbReference>
<dbReference type="CDD" id="cd09874">
    <property type="entry name" value="PIN_MT3492-like"/>
    <property type="match status" value="1"/>
</dbReference>
<dbReference type="EC" id="3.1.-.-" evidence="3"/>
<evidence type="ECO:0000313" key="2">
    <source>
        <dbReference type="EMBL" id="AOQ25192.1"/>
    </source>
</evidence>
<dbReference type="Proteomes" id="UP000322283">
    <property type="component" value="Unassembled WGS sequence"/>
</dbReference>
<evidence type="ECO:0000313" key="3">
    <source>
        <dbReference type="EMBL" id="TYL15277.1"/>
    </source>
</evidence>
<dbReference type="AlphaFoldDB" id="A0AAC9HJL9"/>
<dbReference type="EMBL" id="VCDX01000001">
    <property type="protein sequence ID" value="TYL15277.1"/>
    <property type="molecule type" value="Genomic_DNA"/>
</dbReference>
<dbReference type="Proteomes" id="UP000094598">
    <property type="component" value="Chromosome"/>
</dbReference>
<dbReference type="Pfam" id="PF01850">
    <property type="entry name" value="PIN"/>
    <property type="match status" value="1"/>
</dbReference>
<dbReference type="InterPro" id="IPR002716">
    <property type="entry name" value="PIN_dom"/>
</dbReference>
<dbReference type="KEGG" id="mtho:MOTHE_c22680"/>
<dbReference type="GO" id="GO:0016787">
    <property type="term" value="F:hydrolase activity"/>
    <property type="evidence" value="ECO:0007669"/>
    <property type="project" value="UniProtKB-KW"/>
</dbReference>
<reference evidence="2 4" key="1">
    <citation type="submission" date="2016-08" db="EMBL/GenBank/DDBJ databases">
        <title>Moorella thermoacetica DSM 103132.</title>
        <authorList>
            <person name="Jendresen C.B."/>
            <person name="Redl S.M."/>
            <person name="Jensen T.O."/>
            <person name="Nielsen A.T."/>
        </authorList>
    </citation>
    <scope>NUCLEOTIDE SEQUENCE [LARGE SCALE GENOMIC DNA]</scope>
    <source>
        <strain evidence="2 4">DSM 103132</strain>
    </source>
</reference>
<keyword evidence="5" id="KW-1185">Reference proteome</keyword>
<dbReference type="KEGG" id="mthz:MOTHA_c23410"/>
<dbReference type="InterPro" id="IPR029060">
    <property type="entry name" value="PIN-like_dom_sf"/>
</dbReference>
<keyword evidence="3" id="KW-0378">Hydrolase</keyword>
<accession>A0AAC9HJL9</accession>
<evidence type="ECO:0000313" key="4">
    <source>
        <dbReference type="Proteomes" id="UP000094598"/>
    </source>
</evidence>
<dbReference type="OMA" id="MIAYFDT"/>
<name>A0AAC9HJL9_NEOTH</name>
<organism evidence="2 4">
    <name type="scientific">Neomoorella thermoacetica</name>
    <name type="common">Clostridium thermoaceticum</name>
    <dbReference type="NCBI Taxonomy" id="1525"/>
    <lineage>
        <taxon>Bacteria</taxon>
        <taxon>Bacillati</taxon>
        <taxon>Bacillota</taxon>
        <taxon>Clostridia</taxon>
        <taxon>Neomoorellales</taxon>
        <taxon>Neomoorellaceae</taxon>
        <taxon>Neomoorella</taxon>
    </lineage>
</organism>
<reference evidence="3 5" key="2">
    <citation type="submission" date="2019-05" db="EMBL/GenBank/DDBJ databases">
        <title>Genome sequence of Moorella thermoacetica ATCC 33924.</title>
        <authorList>
            <person name="Poehlein A."/>
            <person name="Bengelsdorf F.R."/>
            <person name="Duerre P."/>
            <person name="Daniel R."/>
        </authorList>
    </citation>
    <scope>NUCLEOTIDE SEQUENCE [LARGE SCALE GENOMIC DNA]</scope>
    <source>
        <strain evidence="3 5">ATCC 33924</strain>
    </source>
</reference>
<protein>
    <submittedName>
        <fullName evidence="3">Ribonuclease VapC49</fullName>
        <ecNumber evidence="3">3.1.-.-</ecNumber>
    </submittedName>
</protein>
<sequence length="147" mass="16412">MISYLDTSALVKLYIYEEGTPEVKELAANSLIVATCKIAYAEARAALARGHRERALDDAVYTQAVTALKDDWRNYFAIEVSDALIDKAGELAERHQLRGFDAVHLAAVLMLKQQVKDNITVACWDKKFWQALKANNFTLLPEELPGA</sequence>
<proteinExistence type="predicted"/>